<evidence type="ECO:0000313" key="7">
    <source>
        <dbReference type="EMBL" id="OQX90460.1"/>
    </source>
</evidence>
<evidence type="ECO:0000256" key="6">
    <source>
        <dbReference type="SAM" id="Phobius"/>
    </source>
</evidence>
<dbReference type="EMBL" id="NATQ01000051">
    <property type="protein sequence ID" value="OQX90460.1"/>
    <property type="molecule type" value="Genomic_DNA"/>
</dbReference>
<feature type="transmembrane region" description="Helical" evidence="6">
    <location>
        <begin position="24"/>
        <end position="41"/>
    </location>
</feature>
<accession>A0A1W9S2D0</accession>
<comment type="caution">
    <text evidence="7">The sequence shown here is derived from an EMBL/GenBank/DDBJ whole genome shotgun (WGS) entry which is preliminary data.</text>
</comment>
<dbReference type="NCBIfam" id="TIGR04409">
    <property type="entry name" value="LptC_YrbK"/>
    <property type="match status" value="1"/>
</dbReference>
<evidence type="ECO:0000256" key="4">
    <source>
        <dbReference type="ARBA" id="ARBA00022989"/>
    </source>
</evidence>
<dbReference type="InterPro" id="IPR010664">
    <property type="entry name" value="LipoPS_assembly_LptC-rel"/>
</dbReference>
<dbReference type="Gene3D" id="2.60.450.10">
    <property type="entry name" value="Lipopolysaccharide (LPS) transport protein A like domain"/>
    <property type="match status" value="1"/>
</dbReference>
<evidence type="ECO:0000256" key="1">
    <source>
        <dbReference type="ARBA" id="ARBA00022475"/>
    </source>
</evidence>
<proteinExistence type="predicted"/>
<keyword evidence="5 6" id="KW-0472">Membrane</keyword>
<reference evidence="8" key="1">
    <citation type="submission" date="2017-03" db="EMBL/GenBank/DDBJ databases">
        <title>Novel pathways for hydrocarbon cycling and metabolic interdependencies in hydrothermal sediment communities.</title>
        <authorList>
            <person name="Dombrowski N."/>
            <person name="Seitz K."/>
            <person name="Teske A."/>
            <person name="Baker B."/>
        </authorList>
    </citation>
    <scope>NUCLEOTIDE SEQUENCE [LARGE SCALE GENOMIC DNA]</scope>
</reference>
<dbReference type="InterPro" id="IPR026265">
    <property type="entry name" value="LptC"/>
</dbReference>
<dbReference type="GO" id="GO:0005886">
    <property type="term" value="C:plasma membrane"/>
    <property type="evidence" value="ECO:0007669"/>
    <property type="project" value="InterPro"/>
</dbReference>
<sequence>MLQSQCTKYYLTGRQNLITLNMNIRNLIVIFLIMALTLLFCERETEGVGRQIEDRAPDQRIENFTLVESIKGNIEWRLFADYADIYEKKKVGKAVNITIEFYKEGERSSTLTADWGTIDLGSHDMVAYSNVVVVASDGTKLETSKLRWDAFDKHIRSDEKVRFTKKESVIYGIGFESDPDLNNFITSRMVGHLTDEEVSIYTEEEE</sequence>
<keyword evidence="4 6" id="KW-1133">Transmembrane helix</keyword>
<evidence type="ECO:0000313" key="8">
    <source>
        <dbReference type="Proteomes" id="UP000192611"/>
    </source>
</evidence>
<dbReference type="Pfam" id="PF06835">
    <property type="entry name" value="LptC"/>
    <property type="match status" value="1"/>
</dbReference>
<dbReference type="InterPro" id="IPR052363">
    <property type="entry name" value="LPS_export_LptC"/>
</dbReference>
<dbReference type="AlphaFoldDB" id="A0A1W9S2D0"/>
<dbReference type="Proteomes" id="UP000192611">
    <property type="component" value="Unassembled WGS sequence"/>
</dbReference>
<keyword evidence="3 6" id="KW-0812">Transmembrane</keyword>
<evidence type="ECO:0000256" key="2">
    <source>
        <dbReference type="ARBA" id="ARBA00022519"/>
    </source>
</evidence>
<dbReference type="PANTHER" id="PTHR37481:SF1">
    <property type="entry name" value="LIPOPOLYSACCHARIDE EXPORT SYSTEM PROTEIN LPTC"/>
    <property type="match status" value="1"/>
</dbReference>
<dbReference type="GO" id="GO:0017089">
    <property type="term" value="F:glycolipid transfer activity"/>
    <property type="evidence" value="ECO:0007669"/>
    <property type="project" value="TreeGrafter"/>
</dbReference>
<dbReference type="GO" id="GO:0015221">
    <property type="term" value="F:lipopolysaccharide transmembrane transporter activity"/>
    <property type="evidence" value="ECO:0007669"/>
    <property type="project" value="InterPro"/>
</dbReference>
<dbReference type="GO" id="GO:0030288">
    <property type="term" value="C:outer membrane-bounded periplasmic space"/>
    <property type="evidence" value="ECO:0007669"/>
    <property type="project" value="TreeGrafter"/>
</dbReference>
<organism evidence="7 8">
    <name type="scientific">Candidatus Coatesbacteria bacterium 4484_99</name>
    <dbReference type="NCBI Taxonomy" id="1970774"/>
    <lineage>
        <taxon>Bacteria</taxon>
        <taxon>Candidatus Coatesiibacteriota</taxon>
    </lineage>
</organism>
<dbReference type="PANTHER" id="PTHR37481">
    <property type="entry name" value="LIPOPOLYSACCHARIDE EXPORT SYSTEM PROTEIN LPTC"/>
    <property type="match status" value="1"/>
</dbReference>
<protein>
    <submittedName>
        <fullName evidence="7">LPS export ABC transporter periplasmic protein LptC</fullName>
    </submittedName>
</protein>
<evidence type="ECO:0000256" key="5">
    <source>
        <dbReference type="ARBA" id="ARBA00023136"/>
    </source>
</evidence>
<gene>
    <name evidence="7" type="ORF">B6D57_03030</name>
</gene>
<evidence type="ECO:0000256" key="3">
    <source>
        <dbReference type="ARBA" id="ARBA00022692"/>
    </source>
</evidence>
<name>A0A1W9S2D0_9BACT</name>
<keyword evidence="1" id="KW-1003">Cell membrane</keyword>
<keyword evidence="2" id="KW-0997">Cell inner membrane</keyword>